<proteinExistence type="predicted"/>
<dbReference type="AlphaFoldDB" id="A0A843X9D6"/>
<dbReference type="EMBL" id="NMUH01006756">
    <property type="protein sequence ID" value="MQM15946.1"/>
    <property type="molecule type" value="Genomic_DNA"/>
</dbReference>
<sequence length="293" mass="31659">MGGFPGLALVFTDAPPVARASALPLDAFPGIRCPPHCTPPTLRWLLPEFPSPPPPHRRPMLEPPTPLCGLHRHVKGFNGCWSFPHPPNAHISFSLDCLVCWHLPAQFNIAITEFSLAFPPPLSSCLICNVANWYDPRKRITAAQALEHEYFRLDPLPGRNVFSALVPSQPGEKVLSYPARPVDHTTDLEGSTNVQASQQVSSGNAVGVGVASVVNPRGVPRAMPMVGMQRMPAPGMGAYGMPSQPGMGNMHASGMTMQRAAAAQAAHQQQLRRKDPGMGMQNPGYPQQKPRRG</sequence>
<keyword evidence="3" id="KW-1185">Reference proteome</keyword>
<gene>
    <name evidence="2" type="ORF">Taro_048898</name>
</gene>
<feature type="compositionally biased region" description="Low complexity" evidence="1">
    <location>
        <begin position="260"/>
        <end position="269"/>
    </location>
</feature>
<dbReference type="Proteomes" id="UP000652761">
    <property type="component" value="Unassembled WGS sequence"/>
</dbReference>
<feature type="region of interest" description="Disordered" evidence="1">
    <location>
        <begin position="260"/>
        <end position="293"/>
    </location>
</feature>
<dbReference type="OrthoDB" id="1732493at2759"/>
<reference evidence="2" key="1">
    <citation type="submission" date="2017-07" db="EMBL/GenBank/DDBJ databases">
        <title>Taro Niue Genome Assembly and Annotation.</title>
        <authorList>
            <person name="Atibalentja N."/>
            <person name="Keating K."/>
            <person name="Fields C.J."/>
        </authorList>
    </citation>
    <scope>NUCLEOTIDE SEQUENCE</scope>
    <source>
        <strain evidence="2">Niue_2</strain>
        <tissue evidence="2">Leaf</tissue>
    </source>
</reference>
<organism evidence="2 3">
    <name type="scientific">Colocasia esculenta</name>
    <name type="common">Wild taro</name>
    <name type="synonym">Arum esculentum</name>
    <dbReference type="NCBI Taxonomy" id="4460"/>
    <lineage>
        <taxon>Eukaryota</taxon>
        <taxon>Viridiplantae</taxon>
        <taxon>Streptophyta</taxon>
        <taxon>Embryophyta</taxon>
        <taxon>Tracheophyta</taxon>
        <taxon>Spermatophyta</taxon>
        <taxon>Magnoliopsida</taxon>
        <taxon>Liliopsida</taxon>
        <taxon>Araceae</taxon>
        <taxon>Aroideae</taxon>
        <taxon>Colocasieae</taxon>
        <taxon>Colocasia</taxon>
    </lineage>
</organism>
<accession>A0A843X9D6</accession>
<comment type="caution">
    <text evidence="2">The sequence shown here is derived from an EMBL/GenBank/DDBJ whole genome shotgun (WGS) entry which is preliminary data.</text>
</comment>
<protein>
    <submittedName>
        <fullName evidence="2">Uncharacterized protein</fullName>
    </submittedName>
</protein>
<name>A0A843X9D6_COLES</name>
<evidence type="ECO:0000313" key="3">
    <source>
        <dbReference type="Proteomes" id="UP000652761"/>
    </source>
</evidence>
<evidence type="ECO:0000256" key="1">
    <source>
        <dbReference type="SAM" id="MobiDB-lite"/>
    </source>
</evidence>
<evidence type="ECO:0000313" key="2">
    <source>
        <dbReference type="EMBL" id="MQM15946.1"/>
    </source>
</evidence>